<comment type="caution">
    <text evidence="2">The sequence shown here is derived from an EMBL/GenBank/DDBJ whole genome shotgun (WGS) entry which is preliminary data.</text>
</comment>
<name>A0A7X8TSQ1_9VIBR</name>
<organism evidence="2 3">
    <name type="scientific">Vibrio agarilyticus</name>
    <dbReference type="NCBI Taxonomy" id="2726741"/>
    <lineage>
        <taxon>Bacteria</taxon>
        <taxon>Pseudomonadati</taxon>
        <taxon>Pseudomonadota</taxon>
        <taxon>Gammaproteobacteria</taxon>
        <taxon>Vibrionales</taxon>
        <taxon>Vibrionaceae</taxon>
        <taxon>Vibrio</taxon>
    </lineage>
</organism>
<proteinExistence type="predicted"/>
<feature type="transmembrane region" description="Helical" evidence="1">
    <location>
        <begin position="45"/>
        <end position="65"/>
    </location>
</feature>
<evidence type="ECO:0000313" key="3">
    <source>
        <dbReference type="Proteomes" id="UP000535589"/>
    </source>
</evidence>
<dbReference type="PROSITE" id="PS51257">
    <property type="entry name" value="PROKAR_LIPOPROTEIN"/>
    <property type="match status" value="1"/>
</dbReference>
<evidence type="ECO:0000256" key="1">
    <source>
        <dbReference type="SAM" id="Phobius"/>
    </source>
</evidence>
<gene>
    <name evidence="2" type="ORF">HGP28_14615</name>
</gene>
<dbReference type="Pfam" id="PF11810">
    <property type="entry name" value="DUF3332"/>
    <property type="match status" value="1"/>
</dbReference>
<protein>
    <submittedName>
        <fullName evidence="2">DUF3332 domain-containing protein</fullName>
    </submittedName>
</protein>
<accession>A0A7X8TSQ1</accession>
<dbReference type="InterPro" id="IPR021768">
    <property type="entry name" value="DUF3332"/>
</dbReference>
<sequence>MRMAKLAAVVAVVGSLSGCVGSNAVTGYLMEMNLKAVDNRYARGGLNMLLAPVYGITVAADYIVFNSLEFWTGKNPLSGSSHIFDTKMKTFIDVNHKLDKSLTTAPIKPLANRVIEQGQIEQLDQNTLQMHITYNTGETATLLGVRDGETVTYYLDGDVVAQTTMDELAAYAAARA</sequence>
<keyword evidence="3" id="KW-1185">Reference proteome</keyword>
<evidence type="ECO:0000313" key="2">
    <source>
        <dbReference type="EMBL" id="NLS14121.1"/>
    </source>
</evidence>
<keyword evidence="1" id="KW-0812">Transmembrane</keyword>
<dbReference type="Proteomes" id="UP000535589">
    <property type="component" value="Unassembled WGS sequence"/>
</dbReference>
<keyword evidence="1" id="KW-0472">Membrane</keyword>
<dbReference type="EMBL" id="JABAIK010000016">
    <property type="protein sequence ID" value="NLS14121.1"/>
    <property type="molecule type" value="Genomic_DNA"/>
</dbReference>
<reference evidence="2 3" key="1">
    <citation type="submission" date="2020-04" db="EMBL/GenBank/DDBJ databases">
        <title>Vibrio sp. SM6, a novel species isolated from seawater.</title>
        <authorList>
            <person name="Wang X."/>
        </authorList>
    </citation>
    <scope>NUCLEOTIDE SEQUENCE [LARGE SCALE GENOMIC DNA]</scope>
    <source>
        <strain evidence="2 3">SM6</strain>
    </source>
</reference>
<dbReference type="AlphaFoldDB" id="A0A7X8TSQ1"/>
<keyword evidence="1" id="KW-1133">Transmembrane helix</keyword>